<feature type="non-terminal residue" evidence="1">
    <location>
        <position position="45"/>
    </location>
</feature>
<proteinExistence type="predicted"/>
<reference evidence="1 2" key="2">
    <citation type="journal article" date="2017" name="Front. Plant Sci.">
        <title>Gene Classification and Mining of Molecular Markers Useful in Red Clover (Trifolium pratense) Breeding.</title>
        <authorList>
            <person name="Istvanek J."/>
            <person name="Dluhosova J."/>
            <person name="Dluhos P."/>
            <person name="Patkova L."/>
            <person name="Nedelnik J."/>
            <person name="Repkova J."/>
        </authorList>
    </citation>
    <scope>NUCLEOTIDE SEQUENCE [LARGE SCALE GENOMIC DNA]</scope>
    <source>
        <strain evidence="2">cv. Tatra</strain>
        <tissue evidence="1">Young leaves</tissue>
    </source>
</reference>
<dbReference type="EMBL" id="ASHM01119451">
    <property type="protein sequence ID" value="PNX56404.1"/>
    <property type="molecule type" value="Genomic_DNA"/>
</dbReference>
<comment type="caution">
    <text evidence="1">The sequence shown here is derived from an EMBL/GenBank/DDBJ whole genome shotgun (WGS) entry which is preliminary data.</text>
</comment>
<dbReference type="Proteomes" id="UP000236291">
    <property type="component" value="Unassembled WGS sequence"/>
</dbReference>
<evidence type="ECO:0000313" key="1">
    <source>
        <dbReference type="EMBL" id="PNX56404.1"/>
    </source>
</evidence>
<organism evidence="1 2">
    <name type="scientific">Trifolium pratense</name>
    <name type="common">Red clover</name>
    <dbReference type="NCBI Taxonomy" id="57577"/>
    <lineage>
        <taxon>Eukaryota</taxon>
        <taxon>Viridiplantae</taxon>
        <taxon>Streptophyta</taxon>
        <taxon>Embryophyta</taxon>
        <taxon>Tracheophyta</taxon>
        <taxon>Spermatophyta</taxon>
        <taxon>Magnoliopsida</taxon>
        <taxon>eudicotyledons</taxon>
        <taxon>Gunneridae</taxon>
        <taxon>Pentapetalae</taxon>
        <taxon>rosids</taxon>
        <taxon>fabids</taxon>
        <taxon>Fabales</taxon>
        <taxon>Fabaceae</taxon>
        <taxon>Papilionoideae</taxon>
        <taxon>50 kb inversion clade</taxon>
        <taxon>NPAAA clade</taxon>
        <taxon>Hologalegina</taxon>
        <taxon>IRL clade</taxon>
        <taxon>Trifolieae</taxon>
        <taxon>Trifolium</taxon>
    </lineage>
</organism>
<gene>
    <name evidence="1" type="ORF">L195_g058190</name>
</gene>
<dbReference type="AlphaFoldDB" id="A0A2K3JQT7"/>
<reference evidence="1 2" key="1">
    <citation type="journal article" date="2014" name="Am. J. Bot.">
        <title>Genome assembly and annotation for red clover (Trifolium pratense; Fabaceae).</title>
        <authorList>
            <person name="Istvanek J."/>
            <person name="Jaros M."/>
            <person name="Krenek A."/>
            <person name="Repkova J."/>
        </authorList>
    </citation>
    <scope>NUCLEOTIDE SEQUENCE [LARGE SCALE GENOMIC DNA]</scope>
    <source>
        <strain evidence="2">cv. Tatra</strain>
        <tissue evidence="1">Young leaves</tissue>
    </source>
</reference>
<protein>
    <submittedName>
        <fullName evidence="1">Uncharacterized protein</fullName>
    </submittedName>
</protein>
<evidence type="ECO:0000313" key="2">
    <source>
        <dbReference type="Proteomes" id="UP000236291"/>
    </source>
</evidence>
<accession>A0A2K3JQT7</accession>
<name>A0A2K3JQT7_TRIPR</name>
<sequence>MGVVKTLDASSANDVELAISTSWFVGEGKVGVVTVFGDASDERSE</sequence>